<evidence type="ECO:0000259" key="7">
    <source>
        <dbReference type="Pfam" id="PF05236"/>
    </source>
</evidence>
<dbReference type="AlphaFoldDB" id="A0AA88HBU4"/>
<feature type="region of interest" description="Disordered" evidence="6">
    <location>
        <begin position="116"/>
        <end position="160"/>
    </location>
</feature>
<comment type="caution">
    <text evidence="8">The sequence shown here is derived from an EMBL/GenBank/DDBJ whole genome shotgun (WGS) entry which is preliminary data.</text>
</comment>
<dbReference type="InterPro" id="IPR007900">
    <property type="entry name" value="TAF4_C"/>
</dbReference>
<dbReference type="PANTHER" id="PTHR15138">
    <property type="entry name" value="TRANSCRIPTION INITIATION FACTOR TFIID SUBUNIT 4"/>
    <property type="match status" value="1"/>
</dbReference>
<protein>
    <recommendedName>
        <fullName evidence="7">Transcription initiation factor TFIID component TAF4 C-terminal domain-containing protein</fullName>
    </recommendedName>
</protein>
<dbReference type="SUPFAM" id="SSF47113">
    <property type="entry name" value="Histone-fold"/>
    <property type="match status" value="1"/>
</dbReference>
<evidence type="ECO:0000256" key="3">
    <source>
        <dbReference type="ARBA" id="ARBA00023015"/>
    </source>
</evidence>
<comment type="subcellular location">
    <subcellularLocation>
        <location evidence="1">Nucleus</location>
    </subcellularLocation>
</comment>
<accession>A0AA88HBU4</accession>
<dbReference type="GO" id="GO:0016251">
    <property type="term" value="F:RNA polymerase II general transcription initiation factor activity"/>
    <property type="evidence" value="ECO:0007669"/>
    <property type="project" value="TreeGrafter"/>
</dbReference>
<evidence type="ECO:0000256" key="5">
    <source>
        <dbReference type="ARBA" id="ARBA00023242"/>
    </source>
</evidence>
<feature type="non-terminal residue" evidence="8">
    <location>
        <position position="243"/>
    </location>
</feature>
<proteinExistence type="inferred from homology"/>
<dbReference type="GO" id="GO:0046982">
    <property type="term" value="F:protein heterodimerization activity"/>
    <property type="evidence" value="ECO:0007669"/>
    <property type="project" value="InterPro"/>
</dbReference>
<organism evidence="8 9">
    <name type="scientific">Artemia franciscana</name>
    <name type="common">Brine shrimp</name>
    <name type="synonym">Artemia sanfranciscana</name>
    <dbReference type="NCBI Taxonomy" id="6661"/>
    <lineage>
        <taxon>Eukaryota</taxon>
        <taxon>Metazoa</taxon>
        <taxon>Ecdysozoa</taxon>
        <taxon>Arthropoda</taxon>
        <taxon>Crustacea</taxon>
        <taxon>Branchiopoda</taxon>
        <taxon>Anostraca</taxon>
        <taxon>Artemiidae</taxon>
        <taxon>Artemia</taxon>
    </lineage>
</organism>
<dbReference type="InterPro" id="IPR045144">
    <property type="entry name" value="TAF4"/>
</dbReference>
<feature type="domain" description="Transcription initiation factor TFIID component TAF4 C-terminal" evidence="7">
    <location>
        <begin position="1"/>
        <end position="182"/>
    </location>
</feature>
<evidence type="ECO:0000256" key="1">
    <source>
        <dbReference type="ARBA" id="ARBA00004123"/>
    </source>
</evidence>
<dbReference type="GO" id="GO:0003677">
    <property type="term" value="F:DNA binding"/>
    <property type="evidence" value="ECO:0007669"/>
    <property type="project" value="TreeGrafter"/>
</dbReference>
<dbReference type="Proteomes" id="UP001187531">
    <property type="component" value="Unassembled WGS sequence"/>
</dbReference>
<comment type="similarity">
    <text evidence="2">Belongs to the TAF4 family.</text>
</comment>
<keyword evidence="3" id="KW-0805">Transcription regulation</keyword>
<evidence type="ECO:0000256" key="2">
    <source>
        <dbReference type="ARBA" id="ARBA00006178"/>
    </source>
</evidence>
<evidence type="ECO:0000256" key="6">
    <source>
        <dbReference type="SAM" id="MobiDB-lite"/>
    </source>
</evidence>
<gene>
    <name evidence="8" type="ORF">QYM36_016099</name>
</gene>
<dbReference type="Gene3D" id="1.10.20.10">
    <property type="entry name" value="Histone, subunit A"/>
    <property type="match status" value="1"/>
</dbReference>
<sequence>MGGANLAEESQRLLGPTKLVGTQIQFVEDKVFFPLTSLQEKVRKVLSRYPGIEEISSDFITLLSHAAQERLKNILGRLSAATEHKTEFINNKEDYYAGQDVRAQIKFIEDLQKAKRKKNTKKTKGKLLRAVKSRSRTKNPEQQAKLIQSSRDAKGGDGKGRQALANRVVLQAIGSRKKPNLKTVATRVAHMPYSPRLKRQAVREMLFILEEDKETCRSSLLYKAFVSYRELNRIERSIRNCIL</sequence>
<keyword evidence="5" id="KW-0539">Nucleus</keyword>
<dbReference type="InterPro" id="IPR009072">
    <property type="entry name" value="Histone-fold"/>
</dbReference>
<evidence type="ECO:0000313" key="8">
    <source>
        <dbReference type="EMBL" id="KAK2705963.1"/>
    </source>
</evidence>
<dbReference type="EMBL" id="JAVRJZ010000020">
    <property type="protein sequence ID" value="KAK2705963.1"/>
    <property type="molecule type" value="Genomic_DNA"/>
</dbReference>
<dbReference type="CDD" id="cd08045">
    <property type="entry name" value="HFD_TAF4"/>
    <property type="match status" value="1"/>
</dbReference>
<reference evidence="8" key="1">
    <citation type="submission" date="2023-07" db="EMBL/GenBank/DDBJ databases">
        <title>Chromosome-level genome assembly of Artemia franciscana.</title>
        <authorList>
            <person name="Jo E."/>
        </authorList>
    </citation>
    <scope>NUCLEOTIDE SEQUENCE</scope>
    <source>
        <tissue evidence="8">Whole body</tissue>
    </source>
</reference>
<evidence type="ECO:0000313" key="9">
    <source>
        <dbReference type="Proteomes" id="UP001187531"/>
    </source>
</evidence>
<dbReference type="GO" id="GO:0005669">
    <property type="term" value="C:transcription factor TFIID complex"/>
    <property type="evidence" value="ECO:0007669"/>
    <property type="project" value="InterPro"/>
</dbReference>
<feature type="compositionally biased region" description="Basic residues" evidence="6">
    <location>
        <begin position="116"/>
        <end position="137"/>
    </location>
</feature>
<feature type="compositionally biased region" description="Polar residues" evidence="6">
    <location>
        <begin position="140"/>
        <end position="150"/>
    </location>
</feature>
<dbReference type="PANTHER" id="PTHR15138:SF14">
    <property type="entry name" value="TRANSCRIPTION INITIATION FACTOR TFIID SUBUNIT 4"/>
    <property type="match status" value="1"/>
</dbReference>
<evidence type="ECO:0000256" key="4">
    <source>
        <dbReference type="ARBA" id="ARBA00023163"/>
    </source>
</evidence>
<dbReference type="GO" id="GO:0006367">
    <property type="term" value="P:transcription initiation at RNA polymerase II promoter"/>
    <property type="evidence" value="ECO:0007669"/>
    <property type="project" value="TreeGrafter"/>
</dbReference>
<keyword evidence="9" id="KW-1185">Reference proteome</keyword>
<keyword evidence="4" id="KW-0804">Transcription</keyword>
<name>A0AA88HBU4_ARTSF</name>
<feature type="compositionally biased region" description="Basic and acidic residues" evidence="6">
    <location>
        <begin position="151"/>
        <end position="160"/>
    </location>
</feature>
<dbReference type="Pfam" id="PF05236">
    <property type="entry name" value="TAF4"/>
    <property type="match status" value="1"/>
</dbReference>